<feature type="region of interest" description="Disordered" evidence="1">
    <location>
        <begin position="569"/>
        <end position="600"/>
    </location>
</feature>
<dbReference type="PANTHER" id="PTHR34883">
    <property type="entry name" value="SERINE-RICH PROTEIN, PUTATIVE-RELATED-RELATED"/>
    <property type="match status" value="1"/>
</dbReference>
<keyword evidence="2" id="KW-0812">Transmembrane</keyword>
<keyword evidence="2" id="KW-1133">Transmembrane helix</keyword>
<feature type="compositionally biased region" description="Polar residues" evidence="1">
    <location>
        <begin position="419"/>
        <end position="433"/>
    </location>
</feature>
<dbReference type="EMBL" id="JAVHNQ010000005">
    <property type="protein sequence ID" value="KAK6347338.1"/>
    <property type="molecule type" value="Genomic_DNA"/>
</dbReference>
<sequence length="600" mass="66368">MTTAWVRADGQQRSTTAKSWSLPFYDTEGIAGLFIRSWARLQSDFLNQIRHSSRSILRPASSATNLSFMASFLLLIIGAQRCRADIIDVLVGLRNGDSKLVFTPEVIYQNVGEQVRFRFYPQNHSVAQSSFDSPCAPLGGASSGAGFFSGFNSIDDANQPNPTFTVNITSNEPVYFYCAQGRHCQGGMVGIINPPSADTINVFKAAASKIPFTEIPLTPPNQDLPAPKFSTTSFAGLSEPTTTGTDPQYTPNTPAPKTTTSSGGLSTSGYIAVACIGALLIFIAAIVAWCIVLRRRRRRERGQRMAAHDDQERRRQRGKDVSSRVVQPYRDIEPGMIDLDVITGPSQASYAYSYRRPPAGDPNRHSVVVVQRPKSYVSPNSMSSSSSRRLSANVIHLDHRPSTASMRHYNRMSMPYPPTSSRMSYQGPSTSYSHSRRVPSRRYSTQSIPVHHHRQSILRKPSPTQQAHYDELQRMKAEQKRIEQHRKSLTPGPSRSSPSPPASILPRWKIFKKSTYRRRMEVREIDIHDVNRHQTATSRKPTPSVISRPTVANSGDGVIERNISTRNGTATTAVDTQGRETTSHTADSETMLRNTSAGGG</sequence>
<dbReference type="PANTHER" id="PTHR34883:SF15">
    <property type="entry name" value="EXTRACELLULAR SERINE-RICH PROTEIN"/>
    <property type="match status" value="1"/>
</dbReference>
<keyword evidence="4" id="KW-1185">Reference proteome</keyword>
<feature type="transmembrane region" description="Helical" evidence="2">
    <location>
        <begin position="270"/>
        <end position="293"/>
    </location>
</feature>
<dbReference type="Gene3D" id="2.60.40.420">
    <property type="entry name" value="Cupredoxins - blue copper proteins"/>
    <property type="match status" value="1"/>
</dbReference>
<comment type="caution">
    <text evidence="3">The sequence shown here is derived from an EMBL/GenBank/DDBJ whole genome shotgun (WGS) entry which is preliminary data.</text>
</comment>
<evidence type="ECO:0000256" key="1">
    <source>
        <dbReference type="SAM" id="MobiDB-lite"/>
    </source>
</evidence>
<feature type="region of interest" description="Disordered" evidence="1">
    <location>
        <begin position="533"/>
        <end position="556"/>
    </location>
</feature>
<gene>
    <name evidence="3" type="ORF">TWF696_007407</name>
</gene>
<organism evidence="3 4">
    <name type="scientific">Orbilia brochopaga</name>
    <dbReference type="NCBI Taxonomy" id="3140254"/>
    <lineage>
        <taxon>Eukaryota</taxon>
        <taxon>Fungi</taxon>
        <taxon>Dikarya</taxon>
        <taxon>Ascomycota</taxon>
        <taxon>Pezizomycotina</taxon>
        <taxon>Orbiliomycetes</taxon>
        <taxon>Orbiliales</taxon>
        <taxon>Orbiliaceae</taxon>
        <taxon>Orbilia</taxon>
    </lineage>
</organism>
<feature type="region of interest" description="Disordered" evidence="1">
    <location>
        <begin position="300"/>
        <end position="324"/>
    </location>
</feature>
<evidence type="ECO:0000313" key="4">
    <source>
        <dbReference type="Proteomes" id="UP001375240"/>
    </source>
</evidence>
<dbReference type="Proteomes" id="UP001375240">
    <property type="component" value="Unassembled WGS sequence"/>
</dbReference>
<feature type="region of interest" description="Disordered" evidence="1">
    <location>
        <begin position="214"/>
        <end position="264"/>
    </location>
</feature>
<dbReference type="SUPFAM" id="SSF49503">
    <property type="entry name" value="Cupredoxins"/>
    <property type="match status" value="1"/>
</dbReference>
<dbReference type="AlphaFoldDB" id="A0AAV9UTB1"/>
<evidence type="ECO:0008006" key="5">
    <source>
        <dbReference type="Google" id="ProtNLM"/>
    </source>
</evidence>
<evidence type="ECO:0000313" key="3">
    <source>
        <dbReference type="EMBL" id="KAK6347338.1"/>
    </source>
</evidence>
<feature type="region of interest" description="Disordered" evidence="1">
    <location>
        <begin position="417"/>
        <end position="504"/>
    </location>
</feature>
<feature type="compositionally biased region" description="Polar residues" evidence="1">
    <location>
        <begin position="229"/>
        <end position="257"/>
    </location>
</feature>
<proteinExistence type="predicted"/>
<feature type="compositionally biased region" description="Basic and acidic residues" evidence="1">
    <location>
        <begin position="468"/>
        <end position="486"/>
    </location>
</feature>
<dbReference type="CDD" id="cd00920">
    <property type="entry name" value="Cupredoxin"/>
    <property type="match status" value="1"/>
</dbReference>
<feature type="compositionally biased region" description="Basic and acidic residues" evidence="1">
    <location>
        <begin position="302"/>
        <end position="322"/>
    </location>
</feature>
<dbReference type="InterPro" id="IPR052953">
    <property type="entry name" value="Ser-rich/MCO-related"/>
</dbReference>
<dbReference type="InterPro" id="IPR008972">
    <property type="entry name" value="Cupredoxin"/>
</dbReference>
<protein>
    <recommendedName>
        <fullName evidence="5">Extracellular serine-rich protein</fullName>
    </recommendedName>
</protein>
<feature type="compositionally biased region" description="Polar residues" evidence="1">
    <location>
        <begin position="533"/>
        <end position="553"/>
    </location>
</feature>
<reference evidence="3 4" key="1">
    <citation type="submission" date="2019-10" db="EMBL/GenBank/DDBJ databases">
        <authorList>
            <person name="Palmer J.M."/>
        </authorList>
    </citation>
    <scope>NUCLEOTIDE SEQUENCE [LARGE SCALE GENOMIC DNA]</scope>
    <source>
        <strain evidence="3 4">TWF696</strain>
    </source>
</reference>
<name>A0AAV9UTB1_9PEZI</name>
<evidence type="ECO:0000256" key="2">
    <source>
        <dbReference type="SAM" id="Phobius"/>
    </source>
</evidence>
<feature type="compositionally biased region" description="Polar residues" evidence="1">
    <location>
        <begin position="591"/>
        <end position="600"/>
    </location>
</feature>
<accession>A0AAV9UTB1</accession>
<keyword evidence="2" id="KW-0472">Membrane</keyword>